<sequence>MALYTFMSVESAIPYLSIQAIAYCGIIESAIAYLSIQAIAFGNTECDRLYD</sequence>
<proteinExistence type="predicted"/>
<gene>
    <name evidence="2" type="ORF">GNE12_24075</name>
</gene>
<evidence type="ECO:0000313" key="2">
    <source>
        <dbReference type="EMBL" id="MBC1304994.1"/>
    </source>
</evidence>
<comment type="caution">
    <text evidence="2">The sequence shown here is derived from an EMBL/GenBank/DDBJ whole genome shotgun (WGS) entry which is preliminary data.</text>
</comment>
<keyword evidence="1" id="KW-0812">Transmembrane</keyword>
<dbReference type="GeneID" id="58726100"/>
<evidence type="ECO:0000256" key="1">
    <source>
        <dbReference type="SAM" id="Phobius"/>
    </source>
</evidence>
<reference evidence="2 3" key="1">
    <citation type="submission" date="2019-11" db="EMBL/GenBank/DDBJ databases">
        <title>Comparison of genomes from free-living endosymbiotic cyanobacteria isolated from Azolla.</title>
        <authorList>
            <person name="Thiel T."/>
            <person name="Pratte B."/>
        </authorList>
    </citation>
    <scope>NUCLEOTIDE SEQUENCE [LARGE SCALE GENOMIC DNA]</scope>
    <source>
        <strain evidence="2 3">N2B</strain>
    </source>
</reference>
<dbReference type="RefSeq" id="WP_153228513.1">
    <property type="nucleotide sequence ID" value="NZ_JACKZP010000148.1"/>
</dbReference>
<feature type="transmembrane region" description="Helical" evidence="1">
    <location>
        <begin position="12"/>
        <end position="34"/>
    </location>
</feature>
<accession>A0ABR6SF10</accession>
<keyword evidence="1" id="KW-1133">Transmembrane helix</keyword>
<organism evidence="2 3">
    <name type="scientific">Trichormus variabilis N2B</name>
    <dbReference type="NCBI Taxonomy" id="2681315"/>
    <lineage>
        <taxon>Bacteria</taxon>
        <taxon>Bacillati</taxon>
        <taxon>Cyanobacteriota</taxon>
        <taxon>Cyanophyceae</taxon>
        <taxon>Nostocales</taxon>
        <taxon>Nostocaceae</taxon>
        <taxon>Trichormus</taxon>
    </lineage>
</organism>
<keyword evidence="3" id="KW-1185">Reference proteome</keyword>
<dbReference type="EMBL" id="JACKZP010000148">
    <property type="protein sequence ID" value="MBC1304994.1"/>
    <property type="molecule type" value="Genomic_DNA"/>
</dbReference>
<keyword evidence="1" id="KW-0472">Membrane</keyword>
<name>A0ABR6SF10_ANAVA</name>
<evidence type="ECO:0000313" key="3">
    <source>
        <dbReference type="Proteomes" id="UP000570851"/>
    </source>
</evidence>
<dbReference type="Proteomes" id="UP000570851">
    <property type="component" value="Unassembled WGS sequence"/>
</dbReference>
<protein>
    <submittedName>
        <fullName evidence="2">Uncharacterized protein</fullName>
    </submittedName>
</protein>